<dbReference type="Proteomes" id="UP000231501">
    <property type="component" value="Unassembled WGS sequence"/>
</dbReference>
<gene>
    <name evidence="1" type="ORF">CS062_17930</name>
</gene>
<name>A0A2G9C5Y2_9BURK</name>
<accession>A0A2G9C5Y2</accession>
<dbReference type="AlphaFoldDB" id="A0A2G9C5Y2"/>
<evidence type="ECO:0000313" key="2">
    <source>
        <dbReference type="Proteomes" id="UP000231501"/>
    </source>
</evidence>
<dbReference type="EMBL" id="PEOG01000052">
    <property type="protein sequence ID" value="PIM51833.1"/>
    <property type="molecule type" value="Genomic_DNA"/>
</dbReference>
<sequence length="218" mass="23720">MQRWRAWAAGLLVALGLGAGAAGGWGGHRWWQGKQQAAELAAAQAAARAAGRDPTVPEYVRDAAIAHVVYQPEKRHPVEVGADQADHLVQWLSKRLGAQLYTPVLRDYGWKLVGGRLLPASDDPSVGDALARAQFMYENDLGERFTLYVSTGAASPQAPVAFRLTRRTEGGRTTRSLYWIDGKLAYALSGDFDEKRLRVLADLVHARMGMIARAASSP</sequence>
<comment type="caution">
    <text evidence="1">The sequence shown here is derived from an EMBL/GenBank/DDBJ whole genome shotgun (WGS) entry which is preliminary data.</text>
</comment>
<evidence type="ECO:0000313" key="1">
    <source>
        <dbReference type="EMBL" id="PIM51833.1"/>
    </source>
</evidence>
<reference evidence="1 2" key="1">
    <citation type="submission" date="2017-11" db="EMBL/GenBank/DDBJ databases">
        <title>Draft genome sequence of Mitsuaria sp. HWN-4.</title>
        <authorList>
            <person name="Gundlapally S.R."/>
        </authorList>
    </citation>
    <scope>NUCLEOTIDE SEQUENCE [LARGE SCALE GENOMIC DNA]</scope>
    <source>
        <strain evidence="1 2">HWN-4</strain>
    </source>
</reference>
<proteinExistence type="predicted"/>
<organism evidence="1 2">
    <name type="scientific">Roseateles chitinivorans</name>
    <dbReference type="NCBI Taxonomy" id="2917965"/>
    <lineage>
        <taxon>Bacteria</taxon>
        <taxon>Pseudomonadati</taxon>
        <taxon>Pseudomonadota</taxon>
        <taxon>Betaproteobacteria</taxon>
        <taxon>Burkholderiales</taxon>
        <taxon>Sphaerotilaceae</taxon>
        <taxon>Roseateles</taxon>
    </lineage>
</organism>
<keyword evidence="2" id="KW-1185">Reference proteome</keyword>
<protein>
    <submittedName>
        <fullName evidence="1">Uncharacterized protein</fullName>
    </submittedName>
</protein>